<dbReference type="RefSeq" id="WP_196941361.1">
    <property type="nucleotide sequence ID" value="NZ_MU158693.1"/>
</dbReference>
<evidence type="ECO:0000313" key="2">
    <source>
        <dbReference type="Proteomes" id="UP000618319"/>
    </source>
</evidence>
<sequence>MATSESQLFAKIDTLLAEINSQYAHVKAEENTDPVELVLLAGKIDYLSVHLKALRKLTTLDISVKRENKPTDQKNEVSSPIFTPPSELQQNEVDVQKVKEEIVEVPQQKPLFIETEISMDNDISAKEEEAPGVEEEVIEEVVEVPEREEEPFIQEQKAEQPISRVEAEAVKKSVIDTPIVKEVVVEEKSVEFEEPIKPSRPLTLNEMIQQQKQTGTNFTQQFQTSTSAERVLDLKSAISLNDKLLFIKDLFNGYSLAYSEAVELLNRFDNFGEADAFLQSNYALKNGWSEKPQTVDKLYVVLRKKFIN</sequence>
<comment type="caution">
    <text evidence="1">The sequence shown here is derived from an EMBL/GenBank/DDBJ whole genome shotgun (WGS) entry which is preliminary data.</text>
</comment>
<reference evidence="1 2" key="1">
    <citation type="submission" date="2018-02" db="EMBL/GenBank/DDBJ databases">
        <title>Sphingobacterium KA21.</title>
        <authorList>
            <person name="Vasarhelyi B.M."/>
            <person name="Deshmukh S."/>
            <person name="Balint B."/>
            <person name="Kukolya J."/>
        </authorList>
    </citation>
    <scope>NUCLEOTIDE SEQUENCE [LARGE SCALE GENOMIC DNA]</scope>
    <source>
        <strain evidence="1 2">Ka21</strain>
    </source>
</reference>
<accession>A0ABR9TCX8</accession>
<proteinExistence type="predicted"/>
<dbReference type="Proteomes" id="UP000618319">
    <property type="component" value="Unassembled WGS sequence"/>
</dbReference>
<keyword evidence="2" id="KW-1185">Reference proteome</keyword>
<dbReference type="EMBL" id="PSKQ01000027">
    <property type="protein sequence ID" value="MBE8723218.1"/>
    <property type="molecule type" value="Genomic_DNA"/>
</dbReference>
<name>A0ABR9TCX8_9SPHI</name>
<organism evidence="1 2">
    <name type="scientific">Sphingobacterium pedocola</name>
    <dbReference type="NCBI Taxonomy" id="2082722"/>
    <lineage>
        <taxon>Bacteria</taxon>
        <taxon>Pseudomonadati</taxon>
        <taxon>Bacteroidota</taxon>
        <taxon>Sphingobacteriia</taxon>
        <taxon>Sphingobacteriales</taxon>
        <taxon>Sphingobacteriaceae</taxon>
        <taxon>Sphingobacterium</taxon>
    </lineage>
</organism>
<gene>
    <name evidence="1" type="ORF">C4F40_21070</name>
</gene>
<evidence type="ECO:0000313" key="1">
    <source>
        <dbReference type="EMBL" id="MBE8723218.1"/>
    </source>
</evidence>
<protein>
    <submittedName>
        <fullName evidence="1">Uncharacterized protein</fullName>
    </submittedName>
</protein>